<protein>
    <submittedName>
        <fullName evidence="2">Uncharacterized protein</fullName>
    </submittedName>
</protein>
<organism evidence="2 3">
    <name type="scientific">Legionella drancourtii LLAP12</name>
    <dbReference type="NCBI Taxonomy" id="658187"/>
    <lineage>
        <taxon>Bacteria</taxon>
        <taxon>Pseudomonadati</taxon>
        <taxon>Pseudomonadota</taxon>
        <taxon>Gammaproteobacteria</taxon>
        <taxon>Legionellales</taxon>
        <taxon>Legionellaceae</taxon>
        <taxon>Legionella</taxon>
    </lineage>
</organism>
<sequence length="385" mass="44168">MTTKAAQDFIQRTSTYEPEDDGLLFKSWYDGEDVKRLILPQFLALDPQIKKEMLTPYIFFDGADNWSLDDKLAPLVDELESSDKKYYPFIFKPEVASAHYVAGFLRKNEDIEQSISIVIFNPTGTTLRIDYGDYGYHLRLVPQNDVSDDESEKSTNVIIDEIAIDNHSDIYMEISDGMLKYALLNPDIEQITNSFTQTELQEMGINIDLSIPLTIEVLNRALKPNLAKILEKTLQRGETEEKIEIISSPHKIQTIERDEGKLSSCGPISVAFISYVMEHPEYMASVDKNFLLPTFLSDLLKGSNTEYKDFIMKLRQQHYNYLQTVQDNLLVEIEPNQERVTAAILSAYDQKHTDTSSDDYDDLDISDFSLEDSDVDEESTEDRRI</sequence>
<accession>G9EP05</accession>
<proteinExistence type="predicted"/>
<keyword evidence="3" id="KW-1185">Reference proteome</keyword>
<feature type="region of interest" description="Disordered" evidence="1">
    <location>
        <begin position="352"/>
        <end position="385"/>
    </location>
</feature>
<feature type="compositionally biased region" description="Acidic residues" evidence="1">
    <location>
        <begin position="356"/>
        <end position="385"/>
    </location>
</feature>
<dbReference type="InParanoid" id="G9EP05"/>
<gene>
    <name evidence="2" type="ORF">LDG_6985</name>
</gene>
<evidence type="ECO:0000256" key="1">
    <source>
        <dbReference type="SAM" id="MobiDB-lite"/>
    </source>
</evidence>
<dbReference type="RefSeq" id="WP_006870909.1">
    <property type="nucleotide sequence ID" value="NZ_JH413822.1"/>
</dbReference>
<name>G9EP05_9GAMM</name>
<dbReference type="EMBL" id="JH413822">
    <property type="protein sequence ID" value="EHL30840.1"/>
    <property type="molecule type" value="Genomic_DNA"/>
</dbReference>
<dbReference type="STRING" id="658187.LDG_6985"/>
<evidence type="ECO:0000313" key="3">
    <source>
        <dbReference type="Proteomes" id="UP000002770"/>
    </source>
</evidence>
<dbReference type="OrthoDB" id="5637502at2"/>
<dbReference type="HOGENOM" id="CLU_717273_0_0_6"/>
<dbReference type="AlphaFoldDB" id="G9EP05"/>
<evidence type="ECO:0000313" key="2">
    <source>
        <dbReference type="EMBL" id="EHL30840.1"/>
    </source>
</evidence>
<reference evidence="2 3" key="1">
    <citation type="journal article" date="2011" name="BMC Genomics">
        <title>Insight into cross-talk between intra-amoebal pathogens.</title>
        <authorList>
            <person name="Gimenez G."/>
            <person name="Bertelli C."/>
            <person name="Moliner C."/>
            <person name="Robert C."/>
            <person name="Raoult D."/>
            <person name="Fournier P.E."/>
            <person name="Greub G."/>
        </authorList>
    </citation>
    <scope>NUCLEOTIDE SEQUENCE [LARGE SCALE GENOMIC DNA]</scope>
    <source>
        <strain evidence="2 3">LLAP12</strain>
    </source>
</reference>
<dbReference type="Proteomes" id="UP000002770">
    <property type="component" value="Unassembled WGS sequence"/>
</dbReference>